<feature type="transmembrane region" description="Helical" evidence="7">
    <location>
        <begin position="299"/>
        <end position="317"/>
    </location>
</feature>
<dbReference type="InterPro" id="IPR000715">
    <property type="entry name" value="Glycosyl_transferase_4"/>
</dbReference>
<evidence type="ECO:0000313" key="11">
    <source>
        <dbReference type="EMBL" id="GLG89023.1"/>
    </source>
</evidence>
<keyword evidence="7" id="KW-0131">Cell cycle</keyword>
<dbReference type="GO" id="GO:0008963">
    <property type="term" value="F:phospho-N-acetylmuramoyl-pentapeptide-transferase activity"/>
    <property type="evidence" value="ECO:0007669"/>
    <property type="project" value="UniProtKB-UniRule"/>
</dbReference>
<dbReference type="NCBIfam" id="TIGR00445">
    <property type="entry name" value="mraY"/>
    <property type="match status" value="1"/>
</dbReference>
<dbReference type="Proteomes" id="UP001145094">
    <property type="component" value="Unassembled WGS sequence"/>
</dbReference>
<evidence type="ECO:0000313" key="12">
    <source>
        <dbReference type="Proteomes" id="UP001145094"/>
    </source>
</evidence>
<dbReference type="GO" id="GO:0009252">
    <property type="term" value="P:peptidoglycan biosynthetic process"/>
    <property type="evidence" value="ECO:0007669"/>
    <property type="project" value="UniProtKB-UniRule"/>
</dbReference>
<comment type="caution">
    <text evidence="11">The sequence shown here is derived from an EMBL/GenBank/DDBJ whole genome shotgun (WGS) entry which is preliminary data.</text>
</comment>
<organism evidence="11 12">
    <name type="scientific">Sellimonas catena</name>
    <dbReference type="NCBI Taxonomy" id="2994035"/>
    <lineage>
        <taxon>Bacteria</taxon>
        <taxon>Bacillati</taxon>
        <taxon>Bacillota</taxon>
        <taxon>Clostridia</taxon>
        <taxon>Lachnospirales</taxon>
        <taxon>Lachnospiraceae</taxon>
        <taxon>Sellimonas</taxon>
    </lineage>
</organism>
<feature type="binding site" evidence="9">
    <location>
        <position position="168"/>
    </location>
    <ligand>
        <name>Mg(2+)</name>
        <dbReference type="ChEBI" id="CHEBI:18420"/>
    </ligand>
</feature>
<evidence type="ECO:0000313" key="13">
    <source>
        <dbReference type="Proteomes" id="UP001145145"/>
    </source>
</evidence>
<proteinExistence type="inferred from homology"/>
<feature type="transmembrane region" description="Helical" evidence="7">
    <location>
        <begin position="148"/>
        <end position="168"/>
    </location>
</feature>
<sequence>MDYTFVIPVLISFVLSVIMGPIVIPILRKMKMKQTERVEGVESHLQKAGTPTMGGVMILASIVITSLFYVKDYPKIIPILFVTLGFGLIGFLDDYLKVVMKRSDGLYPKQKFALQIVVTAVFAYYLVNVTNTPLTLLIPFSGGKYWNIGWLAIPLLFVAVIGTVNGVNFTDGLDGLASSVTVLVATFFTVVAVGTKSGIEPVTCAVVGALMGFLLFNVYPASVFMGDTGSLALGGFVASTAYMLQMPIFIIIVGLIYLVEVASVMIQVTYFKKTGGKRIFKMAPIHHHFELCGWSETRIVAVFSIITAILCLIALLAL</sequence>
<keyword evidence="7 9" id="KW-0460">Magnesium</keyword>
<feature type="transmembrane region" description="Helical" evidence="7">
    <location>
        <begin position="76"/>
        <end position="92"/>
    </location>
</feature>
<name>A0A9W6CFH1_9FIRM</name>
<comment type="cofactor">
    <cofactor evidence="7 9">
        <name>Mg(2+)</name>
        <dbReference type="ChEBI" id="CHEBI:18420"/>
    </cofactor>
</comment>
<evidence type="ECO:0000256" key="4">
    <source>
        <dbReference type="ARBA" id="ARBA00022692"/>
    </source>
</evidence>
<keyword evidence="7" id="KW-0961">Cell wall biogenesis/degradation</keyword>
<keyword evidence="3 7" id="KW-0808">Transferase</keyword>
<reference evidence="11" key="4">
    <citation type="submission" date="2022-11" db="EMBL/GenBank/DDBJ databases">
        <title>Draft genome sequence of Sellimonas catena strain 18CBH55.</title>
        <authorList>
            <person name="Atsushi H."/>
            <person name="Moriya O."/>
            <person name="Mitsuo S."/>
        </authorList>
    </citation>
    <scope>NUCLEOTIDE SEQUENCE</scope>
    <source>
        <strain evidence="11">18CBH55</strain>
    </source>
</reference>
<evidence type="ECO:0000256" key="8">
    <source>
        <dbReference type="NCBIfam" id="TIGR00445"/>
    </source>
</evidence>
<reference evidence="10" key="2">
    <citation type="submission" date="2022-11" db="EMBL/GenBank/DDBJ databases">
        <title>Draft genome sequence of Sellimonas catena strain 12EGH17.</title>
        <authorList>
            <person name="Atsushi H."/>
            <person name="Moriya O."/>
            <person name="Mitsuo S."/>
        </authorList>
    </citation>
    <scope>NUCLEOTIDE SEQUENCE</scope>
    <source>
        <strain evidence="10">12EGH17</strain>
    </source>
</reference>
<dbReference type="Proteomes" id="UP001145145">
    <property type="component" value="Unassembled WGS sequence"/>
</dbReference>
<dbReference type="InterPro" id="IPR018480">
    <property type="entry name" value="PNAcMuramoyl-5peptid_Trfase_CS"/>
</dbReference>
<evidence type="ECO:0000256" key="3">
    <source>
        <dbReference type="ARBA" id="ARBA00022679"/>
    </source>
</evidence>
<dbReference type="PROSITE" id="PS01348">
    <property type="entry name" value="MRAY_2"/>
    <property type="match status" value="1"/>
</dbReference>
<reference evidence="11" key="3">
    <citation type="submission" date="2022-11" db="EMBL/GenBank/DDBJ databases">
        <title>Draft genome sequence of Sellimonas catena strain 18CBH55.</title>
        <authorList>
            <person name="Hisatomi A."/>
            <person name="Ohkuma M."/>
            <person name="Sakamoto M."/>
        </authorList>
    </citation>
    <scope>NUCLEOTIDE SEQUENCE</scope>
    <source>
        <strain evidence="11">18CBH55</strain>
    </source>
</reference>
<feature type="binding site" evidence="9">
    <location>
        <position position="227"/>
    </location>
    <ligand>
        <name>Mg(2+)</name>
        <dbReference type="ChEBI" id="CHEBI:18420"/>
    </ligand>
</feature>
<keyword evidence="7 9" id="KW-0479">Metal-binding</keyword>
<keyword evidence="4 7" id="KW-0812">Transmembrane</keyword>
<dbReference type="Pfam" id="PF10555">
    <property type="entry name" value="MraY_sig1"/>
    <property type="match status" value="1"/>
</dbReference>
<feature type="transmembrane region" description="Helical" evidence="7">
    <location>
        <begin position="6"/>
        <end position="27"/>
    </location>
</feature>
<feature type="transmembrane region" description="Helical" evidence="7">
    <location>
        <begin position="175"/>
        <end position="193"/>
    </location>
</feature>
<keyword evidence="13" id="KW-1185">Reference proteome</keyword>
<keyword evidence="7" id="KW-0133">Cell shape</keyword>
<dbReference type="GO" id="GO:0071555">
    <property type="term" value="P:cell wall organization"/>
    <property type="evidence" value="ECO:0007669"/>
    <property type="project" value="UniProtKB-KW"/>
</dbReference>
<dbReference type="GO" id="GO:0008360">
    <property type="term" value="P:regulation of cell shape"/>
    <property type="evidence" value="ECO:0007669"/>
    <property type="project" value="UniProtKB-KW"/>
</dbReference>
<dbReference type="PANTHER" id="PTHR22926:SF5">
    <property type="entry name" value="PHOSPHO-N-ACETYLMURAMOYL-PENTAPEPTIDE-TRANSFERASE HOMOLOG"/>
    <property type="match status" value="1"/>
</dbReference>
<feature type="transmembrane region" description="Helical" evidence="7">
    <location>
        <begin position="112"/>
        <end position="128"/>
    </location>
</feature>
<comment type="subcellular location">
    <subcellularLocation>
        <location evidence="7">Cell membrane</location>
        <topology evidence="7">Multi-pass membrane protein</topology>
    </subcellularLocation>
    <subcellularLocation>
        <location evidence="1">Membrane</location>
        <topology evidence="1">Multi-pass membrane protein</topology>
    </subcellularLocation>
</comment>
<protein>
    <recommendedName>
        <fullName evidence="7 8">Phospho-N-acetylmuramoyl-pentapeptide-transferase</fullName>
        <ecNumber evidence="7 8">2.7.8.13</ecNumber>
    </recommendedName>
    <alternativeName>
        <fullName evidence="7">UDP-MurNAc-pentapeptide phosphotransferase</fullName>
    </alternativeName>
</protein>
<feature type="transmembrane region" description="Helical" evidence="7">
    <location>
        <begin position="199"/>
        <end position="216"/>
    </location>
</feature>
<reference evidence="10" key="1">
    <citation type="submission" date="2022-11" db="EMBL/GenBank/DDBJ databases">
        <title>Draft genome sequence of Sellimonas catena strain 12EGH17.</title>
        <authorList>
            <person name="Hisatomi A."/>
            <person name="Ohkuma M."/>
            <person name="Sakamoto M."/>
        </authorList>
    </citation>
    <scope>NUCLEOTIDE SEQUENCE</scope>
    <source>
        <strain evidence="10">12EGH17</strain>
    </source>
</reference>
<evidence type="ECO:0000256" key="1">
    <source>
        <dbReference type="ARBA" id="ARBA00004141"/>
    </source>
</evidence>
<gene>
    <name evidence="7 11" type="primary">mraY</name>
    <name evidence="10" type="ORF">Selli1_19910</name>
    <name evidence="11" type="ORF">Selli2_04490</name>
</gene>
<dbReference type="EC" id="2.7.8.13" evidence="7 8"/>
<keyword evidence="5 7" id="KW-1133">Transmembrane helix</keyword>
<evidence type="ECO:0000313" key="10">
    <source>
        <dbReference type="EMBL" id="GLG04817.1"/>
    </source>
</evidence>
<dbReference type="CDD" id="cd06852">
    <property type="entry name" value="GT_MraY"/>
    <property type="match status" value="1"/>
</dbReference>
<keyword evidence="7" id="KW-1003">Cell membrane</keyword>
<dbReference type="Pfam" id="PF00953">
    <property type="entry name" value="Glycos_transf_4"/>
    <property type="match status" value="1"/>
</dbReference>
<dbReference type="EMBL" id="BSCH01000002">
    <property type="protein sequence ID" value="GLG89023.1"/>
    <property type="molecule type" value="Genomic_DNA"/>
</dbReference>
<evidence type="ECO:0000256" key="9">
    <source>
        <dbReference type="PIRSR" id="PIRSR600715-1"/>
    </source>
</evidence>
<dbReference type="PANTHER" id="PTHR22926">
    <property type="entry name" value="PHOSPHO-N-ACETYLMURAMOYL-PENTAPEPTIDE-TRANSFERASE"/>
    <property type="match status" value="1"/>
</dbReference>
<keyword evidence="7" id="KW-0132">Cell division</keyword>
<feature type="transmembrane region" description="Helical" evidence="7">
    <location>
        <begin position="248"/>
        <end position="271"/>
    </location>
</feature>
<comment type="similarity">
    <text evidence="2 7">Belongs to the glycosyltransferase 4 family. MraY subfamily.</text>
</comment>
<dbReference type="AlphaFoldDB" id="A0A9W6CFH1"/>
<dbReference type="EMBL" id="BSBO01000019">
    <property type="protein sequence ID" value="GLG04817.1"/>
    <property type="molecule type" value="Genomic_DNA"/>
</dbReference>
<evidence type="ECO:0000256" key="7">
    <source>
        <dbReference type="HAMAP-Rule" id="MF_00038"/>
    </source>
</evidence>
<dbReference type="InterPro" id="IPR003524">
    <property type="entry name" value="PNAcMuramoyl-5peptid_Trfase"/>
</dbReference>
<dbReference type="GO" id="GO:0005886">
    <property type="term" value="C:plasma membrane"/>
    <property type="evidence" value="ECO:0007669"/>
    <property type="project" value="UniProtKB-SubCell"/>
</dbReference>
<evidence type="ECO:0000256" key="2">
    <source>
        <dbReference type="ARBA" id="ARBA00005583"/>
    </source>
</evidence>
<dbReference type="GO" id="GO:0051301">
    <property type="term" value="P:cell division"/>
    <property type="evidence" value="ECO:0007669"/>
    <property type="project" value="UniProtKB-KW"/>
</dbReference>
<comment type="pathway">
    <text evidence="7">Cell wall biogenesis; peptidoglycan biosynthesis.</text>
</comment>
<comment type="catalytic activity">
    <reaction evidence="7">
        <text>UDP-N-acetyl-alpha-D-muramoyl-L-alanyl-gamma-D-glutamyl-meso-2,6-diaminopimeloyl-D-alanyl-D-alanine + di-trans,octa-cis-undecaprenyl phosphate = di-trans,octa-cis-undecaprenyl diphospho-N-acetyl-alpha-D-muramoyl-L-alanyl-D-glutamyl-meso-2,6-diaminopimeloyl-D-alanyl-D-alanine + UMP</text>
        <dbReference type="Rhea" id="RHEA:28386"/>
        <dbReference type="ChEBI" id="CHEBI:57865"/>
        <dbReference type="ChEBI" id="CHEBI:60392"/>
        <dbReference type="ChEBI" id="CHEBI:61386"/>
        <dbReference type="ChEBI" id="CHEBI:61387"/>
        <dbReference type="EC" id="2.7.8.13"/>
    </reaction>
</comment>
<comment type="function">
    <text evidence="7">Catalyzes the initial step of the lipid cycle reactions in the biosynthesis of the cell wall peptidoglycan: transfers peptidoglycan precursor phospho-MurNAc-pentapeptide from UDP-MurNAc-pentapeptide onto the lipid carrier undecaprenyl phosphate, yielding undecaprenyl-pyrophosphoryl-MurNAc-pentapeptide, known as lipid I.</text>
</comment>
<dbReference type="GO" id="GO:0046872">
    <property type="term" value="F:metal ion binding"/>
    <property type="evidence" value="ECO:0007669"/>
    <property type="project" value="UniProtKB-KW"/>
</dbReference>
<dbReference type="RefSeq" id="WP_087168328.1">
    <property type="nucleotide sequence ID" value="NZ_BSBO01000019.1"/>
</dbReference>
<keyword evidence="6 7" id="KW-0472">Membrane</keyword>
<evidence type="ECO:0000256" key="5">
    <source>
        <dbReference type="ARBA" id="ARBA00022989"/>
    </source>
</evidence>
<keyword evidence="7" id="KW-0573">Peptidoglycan synthesis</keyword>
<reference evidence="11 13" key="5">
    <citation type="journal article" date="2023" name="Int. J. Syst. Evol. Microbiol.">
        <title>Sellimonas catena sp. nov., isolated from human faeces.</title>
        <authorList>
            <person name="Hisatomi A."/>
            <person name="Ohkuma M."/>
            <person name="Sakamoto M."/>
        </authorList>
    </citation>
    <scope>NUCLEOTIDE SEQUENCE</scope>
    <source>
        <strain evidence="10 13">12EGH17</strain>
        <strain evidence="11">18CBH55</strain>
    </source>
</reference>
<accession>A0A9W6CFH1</accession>
<dbReference type="PROSITE" id="PS01347">
    <property type="entry name" value="MRAY_1"/>
    <property type="match status" value="1"/>
</dbReference>
<dbReference type="HAMAP" id="MF_00038">
    <property type="entry name" value="MraY"/>
    <property type="match status" value="1"/>
</dbReference>
<feature type="transmembrane region" description="Helical" evidence="7">
    <location>
        <begin position="48"/>
        <end position="70"/>
    </location>
</feature>
<evidence type="ECO:0000256" key="6">
    <source>
        <dbReference type="ARBA" id="ARBA00023136"/>
    </source>
</evidence>